<feature type="binding site" evidence="6">
    <location>
        <position position="47"/>
    </location>
    <ligand>
        <name>ATP</name>
        <dbReference type="ChEBI" id="CHEBI:30616"/>
    </ligand>
</feature>
<dbReference type="GO" id="GO:0007186">
    <property type="term" value="P:G protein-coupled receptor signaling pathway"/>
    <property type="evidence" value="ECO:0007669"/>
    <property type="project" value="TreeGrafter"/>
</dbReference>
<reference evidence="8" key="1">
    <citation type="submission" date="2020-05" db="EMBL/GenBank/DDBJ databases">
        <title>Phylogenomic resolution of chytrid fungi.</title>
        <authorList>
            <person name="Stajich J.E."/>
            <person name="Amses K."/>
            <person name="Simmons R."/>
            <person name="Seto K."/>
            <person name="Myers J."/>
            <person name="Bonds A."/>
            <person name="Quandt C.A."/>
            <person name="Barry K."/>
            <person name="Liu P."/>
            <person name="Grigoriev I."/>
            <person name="Longcore J.E."/>
            <person name="James T.Y."/>
        </authorList>
    </citation>
    <scope>NUCLEOTIDE SEQUENCE</scope>
    <source>
        <strain evidence="8">PLAUS21</strain>
    </source>
</reference>
<dbReference type="PROSITE" id="PS00107">
    <property type="entry name" value="PROTEIN_KINASE_ATP"/>
    <property type="match status" value="1"/>
</dbReference>
<dbReference type="Gene3D" id="1.10.510.10">
    <property type="entry name" value="Transferase(Phosphotransferase) domain 1"/>
    <property type="match status" value="1"/>
</dbReference>
<evidence type="ECO:0000256" key="2">
    <source>
        <dbReference type="ARBA" id="ARBA00022679"/>
    </source>
</evidence>
<protein>
    <recommendedName>
        <fullName evidence="7">Protein kinase domain-containing protein</fullName>
    </recommendedName>
</protein>
<dbReference type="FunFam" id="3.30.200.20:FF:000042">
    <property type="entry name" value="Aurora kinase A"/>
    <property type="match status" value="1"/>
</dbReference>
<dbReference type="AlphaFoldDB" id="A0AAD5Y5N6"/>
<keyword evidence="2" id="KW-0808">Transferase</keyword>
<dbReference type="InterPro" id="IPR011009">
    <property type="entry name" value="Kinase-like_dom_sf"/>
</dbReference>
<evidence type="ECO:0000256" key="3">
    <source>
        <dbReference type="ARBA" id="ARBA00022741"/>
    </source>
</evidence>
<comment type="caution">
    <text evidence="8">The sequence shown here is derived from an EMBL/GenBank/DDBJ whole genome shotgun (WGS) entry which is preliminary data.</text>
</comment>
<evidence type="ECO:0000256" key="4">
    <source>
        <dbReference type="ARBA" id="ARBA00022777"/>
    </source>
</evidence>
<evidence type="ECO:0000256" key="5">
    <source>
        <dbReference type="ARBA" id="ARBA00022840"/>
    </source>
</evidence>
<dbReference type="GO" id="GO:0001664">
    <property type="term" value="F:G protein-coupled receptor binding"/>
    <property type="evidence" value="ECO:0007669"/>
    <property type="project" value="TreeGrafter"/>
</dbReference>
<evidence type="ECO:0000256" key="1">
    <source>
        <dbReference type="ARBA" id="ARBA00022527"/>
    </source>
</evidence>
<dbReference type="InterPro" id="IPR008271">
    <property type="entry name" value="Ser/Thr_kinase_AS"/>
</dbReference>
<dbReference type="GO" id="GO:0009966">
    <property type="term" value="P:regulation of signal transduction"/>
    <property type="evidence" value="ECO:0007669"/>
    <property type="project" value="TreeGrafter"/>
</dbReference>
<keyword evidence="5 6" id="KW-0067">ATP-binding</keyword>
<evidence type="ECO:0000259" key="7">
    <source>
        <dbReference type="PROSITE" id="PS50011"/>
    </source>
</evidence>
<keyword evidence="4" id="KW-0418">Kinase</keyword>
<evidence type="ECO:0000313" key="9">
    <source>
        <dbReference type="Proteomes" id="UP001210925"/>
    </source>
</evidence>
<dbReference type="PROSITE" id="PS50011">
    <property type="entry name" value="PROTEIN_KINASE_DOM"/>
    <property type="match status" value="1"/>
</dbReference>
<keyword evidence="1" id="KW-0723">Serine/threonine-protein kinase</keyword>
<evidence type="ECO:0000313" key="8">
    <source>
        <dbReference type="EMBL" id="KAJ3260824.1"/>
    </source>
</evidence>
<dbReference type="GO" id="GO:0005524">
    <property type="term" value="F:ATP binding"/>
    <property type="evidence" value="ECO:0007669"/>
    <property type="project" value="UniProtKB-UniRule"/>
</dbReference>
<dbReference type="PANTHER" id="PTHR24355:SF30">
    <property type="entry name" value="SERINE_THREONINE-PROTEIN KINASE 32B ISOFORM X1"/>
    <property type="match status" value="1"/>
</dbReference>
<feature type="domain" description="Protein kinase" evidence="7">
    <location>
        <begin position="18"/>
        <end position="276"/>
    </location>
</feature>
<dbReference type="EMBL" id="JADGKB010000009">
    <property type="protein sequence ID" value="KAJ3260824.1"/>
    <property type="molecule type" value="Genomic_DNA"/>
</dbReference>
<keyword evidence="3 6" id="KW-0547">Nucleotide-binding</keyword>
<dbReference type="SUPFAM" id="SSF56112">
    <property type="entry name" value="Protein kinase-like (PK-like)"/>
    <property type="match status" value="1"/>
</dbReference>
<dbReference type="InterPro" id="IPR017441">
    <property type="entry name" value="Protein_kinase_ATP_BS"/>
</dbReference>
<keyword evidence="9" id="KW-1185">Reference proteome</keyword>
<dbReference type="InterPro" id="IPR000719">
    <property type="entry name" value="Prot_kinase_dom"/>
</dbReference>
<gene>
    <name evidence="8" type="ORF">HK103_007387</name>
</gene>
<dbReference type="PROSITE" id="PS00108">
    <property type="entry name" value="PROTEIN_KINASE_ST"/>
    <property type="match status" value="1"/>
</dbReference>
<name>A0AAD5Y5N6_9FUNG</name>
<dbReference type="Gene3D" id="3.30.200.20">
    <property type="entry name" value="Phosphorylase Kinase, domain 1"/>
    <property type="match status" value="1"/>
</dbReference>
<dbReference type="SMART" id="SM00220">
    <property type="entry name" value="S_TKc"/>
    <property type="match status" value="1"/>
</dbReference>
<sequence length="507" mass="57971">MSQNQNSQETVEFSLMDFELLQIIGQGAFGKVRIVEQIKTKRQFALKYVDKLECIRSHSTRNIFRERYILQTLNHHYIINLRYCFQDDENLFFVLDLATGGDLSLHLRKLSFVKDDTLTVWAAELGSAINYIHSKHMLHRDLKPENILVDGEGHLMITDFNVSVNLRDKTPKSRSGTLAYVAPEMCINKAYRYSVDWWSYGINPFKERSDDRTLEAIAKKVVEYPKKHKQTGEKIEGEELRVDFISKFLERNVELRYGSGDKGHGFNSQIKTHPYLAGIDWDLLNQKKLKPAYTPKPNMCFEPNIAVCLDELMAGDKLGTKVEKAKRKNEKKAASHASLSSIFSGLKSKFSFSKSSINIESKSNATLPAPLLSQSSANVLKEKPAAKKSKKELELDYMMKYFIPYDFENPEHKRMEMPPHLEDLIDGGKKLNKTRSETNMKISKKDSDIAVGEPGKKSLDGHAFSPLREQFVVEQKNFQNVVANSPLRENLELKGKLSPLREQSIAE</sequence>
<dbReference type="PANTHER" id="PTHR24355">
    <property type="entry name" value="G PROTEIN-COUPLED RECEPTOR KINASE/RIBOSOMAL PROTEIN S6 KINASE"/>
    <property type="match status" value="1"/>
</dbReference>
<dbReference type="Proteomes" id="UP001210925">
    <property type="component" value="Unassembled WGS sequence"/>
</dbReference>
<organism evidence="8 9">
    <name type="scientific">Boothiomyces macroporosus</name>
    <dbReference type="NCBI Taxonomy" id="261099"/>
    <lineage>
        <taxon>Eukaryota</taxon>
        <taxon>Fungi</taxon>
        <taxon>Fungi incertae sedis</taxon>
        <taxon>Chytridiomycota</taxon>
        <taxon>Chytridiomycota incertae sedis</taxon>
        <taxon>Chytridiomycetes</taxon>
        <taxon>Rhizophydiales</taxon>
        <taxon>Terramycetaceae</taxon>
        <taxon>Boothiomyces</taxon>
    </lineage>
</organism>
<evidence type="ECO:0000256" key="6">
    <source>
        <dbReference type="PROSITE-ProRule" id="PRU10141"/>
    </source>
</evidence>
<dbReference type="Pfam" id="PF00069">
    <property type="entry name" value="Pkinase"/>
    <property type="match status" value="1"/>
</dbReference>
<dbReference type="GO" id="GO:0004703">
    <property type="term" value="F:G protein-coupled receptor kinase activity"/>
    <property type="evidence" value="ECO:0007669"/>
    <property type="project" value="TreeGrafter"/>
</dbReference>
<accession>A0AAD5Y5N6</accession>
<proteinExistence type="predicted"/>